<evidence type="ECO:0000313" key="2">
    <source>
        <dbReference type="EMBL" id="MEN7547929.1"/>
    </source>
</evidence>
<evidence type="ECO:0000313" key="3">
    <source>
        <dbReference type="Proteomes" id="UP001403385"/>
    </source>
</evidence>
<dbReference type="Proteomes" id="UP001403385">
    <property type="component" value="Unassembled WGS sequence"/>
</dbReference>
<dbReference type="InterPro" id="IPR011250">
    <property type="entry name" value="OMP/PagP_B-barrel"/>
</dbReference>
<feature type="domain" description="Outer membrane protein beta-barrel" evidence="1">
    <location>
        <begin position="49"/>
        <end position="181"/>
    </location>
</feature>
<accession>A0AAW9S4P8</accession>
<dbReference type="AlphaFoldDB" id="A0AAW9S4P8"/>
<comment type="caution">
    <text evidence="2">The sequence shown here is derived from an EMBL/GenBank/DDBJ whole genome shotgun (WGS) entry which is preliminary data.</text>
</comment>
<gene>
    <name evidence="2" type="ORF">AAG747_08415</name>
</gene>
<dbReference type="InterPro" id="IPR025665">
    <property type="entry name" value="Beta-barrel_OMP_2"/>
</dbReference>
<dbReference type="EMBL" id="JBDKWZ010000004">
    <property type="protein sequence ID" value="MEN7547929.1"/>
    <property type="molecule type" value="Genomic_DNA"/>
</dbReference>
<proteinExistence type="predicted"/>
<protein>
    <submittedName>
        <fullName evidence="2">Outer membrane beta-barrel protein</fullName>
    </submittedName>
</protein>
<dbReference type="SUPFAM" id="SSF56925">
    <property type="entry name" value="OMPA-like"/>
    <property type="match status" value="1"/>
</dbReference>
<organism evidence="2 3">
    <name type="scientific">Rapidithrix thailandica</name>
    <dbReference type="NCBI Taxonomy" id="413964"/>
    <lineage>
        <taxon>Bacteria</taxon>
        <taxon>Pseudomonadati</taxon>
        <taxon>Bacteroidota</taxon>
        <taxon>Cytophagia</taxon>
        <taxon>Cytophagales</taxon>
        <taxon>Flammeovirgaceae</taxon>
        <taxon>Rapidithrix</taxon>
    </lineage>
</organism>
<name>A0AAW9S4P8_9BACT</name>
<dbReference type="RefSeq" id="WP_346820711.1">
    <property type="nucleotide sequence ID" value="NZ_JBDKWZ010000004.1"/>
</dbReference>
<dbReference type="Pfam" id="PF13568">
    <property type="entry name" value="OMP_b-brl_2"/>
    <property type="match status" value="1"/>
</dbReference>
<reference evidence="2 3" key="1">
    <citation type="submission" date="2024-04" db="EMBL/GenBank/DDBJ databases">
        <title>Novel genus in family Flammeovirgaceae.</title>
        <authorList>
            <person name="Nguyen T.H."/>
            <person name="Vuong T.Q."/>
            <person name="Le H."/>
            <person name="Kim S.-G."/>
        </authorList>
    </citation>
    <scope>NUCLEOTIDE SEQUENCE [LARGE SCALE GENOMIC DNA]</scope>
    <source>
        <strain evidence="2 3">JCM 23209</strain>
    </source>
</reference>
<keyword evidence="3" id="KW-1185">Reference proteome</keyword>
<sequence>MQGFKKLLIIFLLLGGVHYVKGQTWIGGSGFASASSSLITPSVKSAQIIGAGGGLVFRHMSQKHFGIQLELNYVQKGWQQNFNTGENVQNHIDYLELPMYSHISFGNKFKIFVDLGVYGAMAIRNSVSGVTEPDTSTPVYLYDESQDAKFDFGVGGGGGLGYDIGVGMIQVDVKYNVGLNYVMDRFRPNTPDRSYNTAFKLGISYLIPLGKSSTDN</sequence>
<evidence type="ECO:0000259" key="1">
    <source>
        <dbReference type="Pfam" id="PF13568"/>
    </source>
</evidence>